<dbReference type="InterPro" id="IPR032185">
    <property type="entry name" value="DUF5017"/>
</dbReference>
<keyword evidence="3" id="KW-1185">Reference proteome</keyword>
<evidence type="ECO:0000313" key="3">
    <source>
        <dbReference type="Proteomes" id="UP001517247"/>
    </source>
</evidence>
<evidence type="ECO:0000259" key="1">
    <source>
        <dbReference type="Pfam" id="PF16409"/>
    </source>
</evidence>
<proteinExistence type="predicted"/>
<dbReference type="PROSITE" id="PS51257">
    <property type="entry name" value="PROKAR_LIPOPROTEIN"/>
    <property type="match status" value="1"/>
</dbReference>
<dbReference type="RefSeq" id="WP_138724820.1">
    <property type="nucleotide sequence ID" value="NZ_SSHJ02000010.1"/>
</dbReference>
<accession>A0ABW9JBX6</accession>
<name>A0ABW9JBX6_9SPHI</name>
<protein>
    <submittedName>
        <fullName evidence="2">DUF5017 domain-containing protein</fullName>
    </submittedName>
</protein>
<dbReference type="Pfam" id="PF16409">
    <property type="entry name" value="DUF5017"/>
    <property type="match status" value="1"/>
</dbReference>
<evidence type="ECO:0000313" key="2">
    <source>
        <dbReference type="EMBL" id="MFN0257740.1"/>
    </source>
</evidence>
<sequence length="322" mass="35884">MKKILIAIWGILAMASCKKDDISTPEFTISVNTENATQVENGVPVFKVGSSVRFNLDGEADMITFYSGEPGMMYQHRDRTSIQGTPYVQFNTQMENGNMPPGFLHVLLSSDFAGFTKDRVKDAENITKATWVDVTNQANLPTTQITQLSPKIDLTAFAGKPLYVAFKYDRPVNTDFPRYQIRNFRVANDADGTSYEIVRTGNAGWTAFDFNARATEDPYLATGGAVANRIWDFRNATSDDRISIGYNSTLASNDWAVTAPIDLTSISPDLGLGIKAYNDDRLREYQFIYNTTGTFTVSFLATNSKYNNARTLVKEVKIKIIN</sequence>
<organism evidence="2 3">
    <name type="scientific">Pedobacter ureilyticus</name>
    <dbReference type="NCBI Taxonomy" id="1393051"/>
    <lineage>
        <taxon>Bacteria</taxon>
        <taxon>Pseudomonadati</taxon>
        <taxon>Bacteroidota</taxon>
        <taxon>Sphingobacteriia</taxon>
        <taxon>Sphingobacteriales</taxon>
        <taxon>Sphingobacteriaceae</taxon>
        <taxon>Pedobacter</taxon>
    </lineage>
</organism>
<dbReference type="EMBL" id="SSHJ02000010">
    <property type="protein sequence ID" value="MFN0257740.1"/>
    <property type="molecule type" value="Genomic_DNA"/>
</dbReference>
<comment type="caution">
    <text evidence="2">The sequence shown here is derived from an EMBL/GenBank/DDBJ whole genome shotgun (WGS) entry which is preliminary data.</text>
</comment>
<dbReference type="Proteomes" id="UP001517247">
    <property type="component" value="Unassembled WGS sequence"/>
</dbReference>
<feature type="domain" description="DUF5017" evidence="1">
    <location>
        <begin position="16"/>
        <end position="205"/>
    </location>
</feature>
<reference evidence="2 3" key="1">
    <citation type="submission" date="2024-12" db="EMBL/GenBank/DDBJ databases">
        <authorList>
            <person name="Hu S."/>
        </authorList>
    </citation>
    <scope>NUCLEOTIDE SEQUENCE [LARGE SCALE GENOMIC DNA]</scope>
    <source>
        <strain evidence="2 3">THG-T11</strain>
    </source>
</reference>
<gene>
    <name evidence="2" type="ORF">E6A44_019305</name>
</gene>